<feature type="compositionally biased region" description="Polar residues" evidence="1">
    <location>
        <begin position="25"/>
        <end position="34"/>
    </location>
</feature>
<protein>
    <submittedName>
        <fullName evidence="2">Uncharacterized protein</fullName>
    </submittedName>
</protein>
<dbReference type="EMBL" id="OOIL02000148">
    <property type="protein sequence ID" value="VFQ61210.1"/>
    <property type="molecule type" value="Genomic_DNA"/>
</dbReference>
<proteinExistence type="predicted"/>
<dbReference type="AlphaFoldDB" id="A0A484K6S7"/>
<feature type="compositionally biased region" description="Basic residues" evidence="1">
    <location>
        <begin position="1"/>
        <end position="14"/>
    </location>
</feature>
<organism evidence="2 3">
    <name type="scientific">Cuscuta campestris</name>
    <dbReference type="NCBI Taxonomy" id="132261"/>
    <lineage>
        <taxon>Eukaryota</taxon>
        <taxon>Viridiplantae</taxon>
        <taxon>Streptophyta</taxon>
        <taxon>Embryophyta</taxon>
        <taxon>Tracheophyta</taxon>
        <taxon>Spermatophyta</taxon>
        <taxon>Magnoliopsida</taxon>
        <taxon>eudicotyledons</taxon>
        <taxon>Gunneridae</taxon>
        <taxon>Pentapetalae</taxon>
        <taxon>asterids</taxon>
        <taxon>lamiids</taxon>
        <taxon>Solanales</taxon>
        <taxon>Convolvulaceae</taxon>
        <taxon>Cuscuteae</taxon>
        <taxon>Cuscuta</taxon>
        <taxon>Cuscuta subgen. Grammica</taxon>
        <taxon>Cuscuta sect. Cleistogrammica</taxon>
    </lineage>
</organism>
<name>A0A484K6S7_9ASTE</name>
<evidence type="ECO:0000313" key="3">
    <source>
        <dbReference type="Proteomes" id="UP000595140"/>
    </source>
</evidence>
<evidence type="ECO:0000256" key="1">
    <source>
        <dbReference type="SAM" id="MobiDB-lite"/>
    </source>
</evidence>
<evidence type="ECO:0000313" key="2">
    <source>
        <dbReference type="EMBL" id="VFQ61210.1"/>
    </source>
</evidence>
<sequence>MTHTRRRFKKKKKTVATVALHRQASRSPVANSETAPGPATTDGKLVLPSDTMLESQAMQYCLYYRMGDSRYR</sequence>
<reference evidence="2 3" key="1">
    <citation type="submission" date="2018-04" db="EMBL/GenBank/DDBJ databases">
        <authorList>
            <person name="Vogel A."/>
        </authorList>
    </citation>
    <scope>NUCLEOTIDE SEQUENCE [LARGE SCALE GENOMIC DNA]</scope>
</reference>
<gene>
    <name evidence="2" type="ORF">CCAM_LOCUS2986</name>
</gene>
<feature type="region of interest" description="Disordered" evidence="1">
    <location>
        <begin position="1"/>
        <end position="46"/>
    </location>
</feature>
<dbReference type="Proteomes" id="UP000595140">
    <property type="component" value="Unassembled WGS sequence"/>
</dbReference>
<keyword evidence="3" id="KW-1185">Reference proteome</keyword>
<accession>A0A484K6S7</accession>